<protein>
    <submittedName>
        <fullName evidence="1">Uncharacterized protein</fullName>
    </submittedName>
</protein>
<gene>
    <name evidence="1" type="ORF">LTS18_005469</name>
</gene>
<dbReference type="Proteomes" id="UP001186974">
    <property type="component" value="Unassembled WGS sequence"/>
</dbReference>
<dbReference type="EMBL" id="JAWDJW010000013">
    <property type="protein sequence ID" value="KAK3082071.1"/>
    <property type="molecule type" value="Genomic_DNA"/>
</dbReference>
<keyword evidence="2" id="KW-1185">Reference proteome</keyword>
<evidence type="ECO:0000313" key="2">
    <source>
        <dbReference type="Proteomes" id="UP001186974"/>
    </source>
</evidence>
<accession>A0ACC3DZA8</accession>
<organism evidence="1 2">
    <name type="scientific">Coniosporium uncinatum</name>
    <dbReference type="NCBI Taxonomy" id="93489"/>
    <lineage>
        <taxon>Eukaryota</taxon>
        <taxon>Fungi</taxon>
        <taxon>Dikarya</taxon>
        <taxon>Ascomycota</taxon>
        <taxon>Pezizomycotina</taxon>
        <taxon>Dothideomycetes</taxon>
        <taxon>Dothideomycetes incertae sedis</taxon>
        <taxon>Coniosporium</taxon>
    </lineage>
</organism>
<name>A0ACC3DZA8_9PEZI</name>
<proteinExistence type="predicted"/>
<sequence>MQQLSEEQARLRRLRSRLQGTIRPSTNTTRSSWRITVTRAPFDITEPSLPRRTSARLRSALCTEPSTPAPTALAGDSNAMANASEGDLNNVNAHHQSFVAPTSRVYKAVQQVSIEDLFFFPDFEPVPEPDRKESLSENELQGIKAVFTKDYAPGLDEFMETDWYSRHGLGKLLQNESLARTFAHMISQFKTVPGNDSTGLTRVRSLEVKVVWQLFCLCRVPPPPTNDAGPPPADLHQPIEVVKRLEVFRTLNTGHFADSNPTMEIRYDTQLGRDKYFQIEFWRLVGEFISTRPSDDPTISQKLERNLYDARSILYMLENRDVLYSVMIARHVGPKIAEFPDRTEPPQDSNPENAFTKLYIAKKFIENESQGQGTTQPVQRCCDTAMRSWMMWR</sequence>
<evidence type="ECO:0000313" key="1">
    <source>
        <dbReference type="EMBL" id="KAK3082071.1"/>
    </source>
</evidence>
<comment type="caution">
    <text evidence="1">The sequence shown here is derived from an EMBL/GenBank/DDBJ whole genome shotgun (WGS) entry which is preliminary data.</text>
</comment>
<reference evidence="1" key="1">
    <citation type="submission" date="2024-09" db="EMBL/GenBank/DDBJ databases">
        <title>Black Yeasts Isolated from many extreme environments.</title>
        <authorList>
            <person name="Coleine C."/>
            <person name="Stajich J.E."/>
            <person name="Selbmann L."/>
        </authorList>
    </citation>
    <scope>NUCLEOTIDE SEQUENCE</scope>
    <source>
        <strain evidence="1">CCFEE 5737</strain>
    </source>
</reference>